<comment type="caution">
    <text evidence="3">The sequence shown here is derived from an EMBL/GenBank/DDBJ whole genome shotgun (WGS) entry which is preliminary data.</text>
</comment>
<feature type="domain" description="Amidohydrolase-related" evidence="2">
    <location>
        <begin position="99"/>
        <end position="438"/>
    </location>
</feature>
<dbReference type="AlphaFoldDB" id="A0A2A5CD91"/>
<gene>
    <name evidence="3" type="ORF">COA71_06940</name>
</gene>
<dbReference type="SUPFAM" id="SSF51338">
    <property type="entry name" value="Composite domain of metallo-dependent hydrolases"/>
    <property type="match status" value="1"/>
</dbReference>
<dbReference type="Gene3D" id="3.20.20.140">
    <property type="entry name" value="Metal-dependent hydrolases"/>
    <property type="match status" value="1"/>
</dbReference>
<dbReference type="Gene3D" id="2.30.40.10">
    <property type="entry name" value="Urease, subunit C, domain 1"/>
    <property type="match status" value="1"/>
</dbReference>
<dbReference type="InterPro" id="IPR006680">
    <property type="entry name" value="Amidohydro-rel"/>
</dbReference>
<dbReference type="GO" id="GO:0016810">
    <property type="term" value="F:hydrolase activity, acting on carbon-nitrogen (but not peptide) bonds"/>
    <property type="evidence" value="ECO:0007669"/>
    <property type="project" value="InterPro"/>
</dbReference>
<evidence type="ECO:0000259" key="2">
    <source>
        <dbReference type="Pfam" id="PF01979"/>
    </source>
</evidence>
<keyword evidence="1" id="KW-0732">Signal</keyword>
<evidence type="ECO:0000313" key="3">
    <source>
        <dbReference type="EMBL" id="PCJ41742.1"/>
    </source>
</evidence>
<reference evidence="4" key="1">
    <citation type="submission" date="2017-08" db="EMBL/GenBank/DDBJ databases">
        <title>A dynamic microbial community with high functional redundancy inhabits the cold, oxic subseafloor aquifer.</title>
        <authorList>
            <person name="Tully B.J."/>
            <person name="Wheat C.G."/>
            <person name="Glazer B.T."/>
            <person name="Huber J.A."/>
        </authorList>
    </citation>
    <scope>NUCLEOTIDE SEQUENCE [LARGE SCALE GENOMIC DNA]</scope>
</reference>
<dbReference type="SUPFAM" id="SSF51556">
    <property type="entry name" value="Metallo-dependent hydrolases"/>
    <property type="match status" value="1"/>
</dbReference>
<accession>A0A2A5CD91</accession>
<dbReference type="EMBL" id="NVWI01000004">
    <property type="protein sequence ID" value="PCJ41742.1"/>
    <property type="molecule type" value="Genomic_DNA"/>
</dbReference>
<dbReference type="Pfam" id="PF01979">
    <property type="entry name" value="Amidohydro_1"/>
    <property type="match status" value="1"/>
</dbReference>
<feature type="signal peptide" evidence="1">
    <location>
        <begin position="1"/>
        <end position="21"/>
    </location>
</feature>
<feature type="chain" id="PRO_5012969528" description="Amidohydrolase-related domain-containing protein" evidence="1">
    <location>
        <begin position="22"/>
        <end position="442"/>
    </location>
</feature>
<dbReference type="PANTHER" id="PTHR43135:SF3">
    <property type="entry name" value="ALPHA-D-RIBOSE 1-METHYLPHOSPHONATE 5-TRIPHOSPHATE DIPHOSPHATASE"/>
    <property type="match status" value="1"/>
</dbReference>
<protein>
    <recommendedName>
        <fullName evidence="2">Amidohydrolase-related domain-containing protein</fullName>
    </recommendedName>
</protein>
<evidence type="ECO:0000313" key="4">
    <source>
        <dbReference type="Proteomes" id="UP000228987"/>
    </source>
</evidence>
<dbReference type="PROSITE" id="PS51257">
    <property type="entry name" value="PROKAR_LIPOPROTEIN"/>
    <property type="match status" value="1"/>
</dbReference>
<proteinExistence type="predicted"/>
<evidence type="ECO:0000256" key="1">
    <source>
        <dbReference type="SAM" id="SignalP"/>
    </source>
</evidence>
<dbReference type="InterPro" id="IPR051781">
    <property type="entry name" value="Metallo-dep_Hydrolase"/>
</dbReference>
<organism evidence="3 4">
    <name type="scientific">SAR86 cluster bacterium</name>
    <dbReference type="NCBI Taxonomy" id="2030880"/>
    <lineage>
        <taxon>Bacteria</taxon>
        <taxon>Pseudomonadati</taxon>
        <taxon>Pseudomonadota</taxon>
        <taxon>Gammaproteobacteria</taxon>
        <taxon>SAR86 cluster</taxon>
    </lineage>
</organism>
<sequence>MKKIILTFLFPLIIVACSQEATDQSTQLSNSPTSVVMTDLTAEAIPINGFVINNAKILDGMGGIIERGSIVVQGDRIVSVNTGDSNVPGALTIDAEGRTLMPGFIDAHRHIITGDDPADWLANEAEPDMQAFLEAGFTTVLSAGDAPQQILELRRMTAENEIVGPRIIAAAFTGLAAGNALAGIEGDPARFDNARPPLRATEAMPALPEEVVRGQIQALFDSGFDAAKNVINISPGGPEEEALKMIVEETQRLGIRTITHAVTVIDTLAAMRAGVDQLVHTPHIGMLTLEEAQQIADSNIPMTSTLGIFVPFYDENNDPIFRDALPFPWDTISSAGQGPVNARLLWEAGVVYGYGTDTTYAPSLTFKHELKSLFLVFSEQDILKIMGQNAAINIAMEDQIGTIEAGKLADIVLVNGDPETDIFDLLNVDVVIKSGQFVVDKR</sequence>
<dbReference type="InterPro" id="IPR032466">
    <property type="entry name" value="Metal_Hydrolase"/>
</dbReference>
<dbReference type="InterPro" id="IPR011059">
    <property type="entry name" value="Metal-dep_hydrolase_composite"/>
</dbReference>
<dbReference type="Proteomes" id="UP000228987">
    <property type="component" value="Unassembled WGS sequence"/>
</dbReference>
<dbReference type="PANTHER" id="PTHR43135">
    <property type="entry name" value="ALPHA-D-RIBOSE 1-METHYLPHOSPHONATE 5-TRIPHOSPHATE DIPHOSPHATASE"/>
    <property type="match status" value="1"/>
</dbReference>
<name>A0A2A5CD91_9GAMM</name>